<keyword evidence="3 6" id="KW-0812">Transmembrane</keyword>
<evidence type="ECO:0000256" key="2">
    <source>
        <dbReference type="ARBA" id="ARBA00022475"/>
    </source>
</evidence>
<dbReference type="PANTHER" id="PTHR30086">
    <property type="entry name" value="ARGININE EXPORTER PROTEIN ARGO"/>
    <property type="match status" value="1"/>
</dbReference>
<keyword evidence="4 6" id="KW-1133">Transmembrane helix</keyword>
<evidence type="ECO:0000256" key="3">
    <source>
        <dbReference type="ARBA" id="ARBA00022692"/>
    </source>
</evidence>
<feature type="transmembrane region" description="Helical" evidence="6">
    <location>
        <begin position="153"/>
        <end position="171"/>
    </location>
</feature>
<keyword evidence="8" id="KW-1185">Reference proteome</keyword>
<dbReference type="InterPro" id="IPR001123">
    <property type="entry name" value="LeuE-type"/>
</dbReference>
<dbReference type="RefSeq" id="WP_045205195.1">
    <property type="nucleotide sequence ID" value="NZ_JAMYWC010000002.1"/>
</dbReference>
<dbReference type="Proteomes" id="UP001162793">
    <property type="component" value="Unassembled WGS sequence"/>
</dbReference>
<keyword evidence="5 6" id="KW-0472">Membrane</keyword>
<evidence type="ECO:0000313" key="7">
    <source>
        <dbReference type="EMBL" id="MCP1171834.1"/>
    </source>
</evidence>
<sequence>MAVEAFSSIAPLVLFAVVSTVSPGGATTLATASGSQFGFRRSIPLMVGIAVGLASLAAGAAAGLAGLLMAAPGLLLGMKAAGSAYLLWLAWKVARSGPPKLNAAATVPTTLLGGACLLWLNPKGWAMALGAAASFAMLASGPLQLAALLGATFGLAALASLSLWCAAGIVLARLLKTPRQWRVLNAVLGVLLAVSIVPMWQP</sequence>
<comment type="subcellular location">
    <subcellularLocation>
        <location evidence="1">Cell membrane</location>
        <topology evidence="1">Multi-pass membrane protein</topology>
    </subcellularLocation>
</comment>
<feature type="transmembrane region" description="Helical" evidence="6">
    <location>
        <begin position="183"/>
        <end position="200"/>
    </location>
</feature>
<feature type="transmembrane region" description="Helical" evidence="6">
    <location>
        <begin position="103"/>
        <end position="120"/>
    </location>
</feature>
<feature type="transmembrane region" description="Helical" evidence="6">
    <location>
        <begin position="127"/>
        <end position="147"/>
    </location>
</feature>
<protein>
    <submittedName>
        <fullName evidence="7">LysE family translocator</fullName>
    </submittedName>
</protein>
<dbReference type="GO" id="GO:0005886">
    <property type="term" value="C:plasma membrane"/>
    <property type="evidence" value="ECO:0007669"/>
    <property type="project" value="UniProtKB-SubCell"/>
</dbReference>
<dbReference type="Pfam" id="PF01810">
    <property type="entry name" value="LysE"/>
    <property type="match status" value="1"/>
</dbReference>
<evidence type="ECO:0000256" key="1">
    <source>
        <dbReference type="ARBA" id="ARBA00004651"/>
    </source>
</evidence>
<feature type="transmembrane region" description="Helical" evidence="6">
    <location>
        <begin position="42"/>
        <end position="67"/>
    </location>
</feature>
<organism evidence="7 8">
    <name type="scientific">Ralstonia chuxiongensis</name>
    <dbReference type="NCBI Taxonomy" id="2957504"/>
    <lineage>
        <taxon>Bacteria</taxon>
        <taxon>Pseudomonadati</taxon>
        <taxon>Pseudomonadota</taxon>
        <taxon>Betaproteobacteria</taxon>
        <taxon>Burkholderiales</taxon>
        <taxon>Burkholderiaceae</taxon>
        <taxon>Ralstonia</taxon>
    </lineage>
</organism>
<dbReference type="EMBL" id="JAMYWC010000002">
    <property type="protein sequence ID" value="MCP1171834.1"/>
    <property type="molecule type" value="Genomic_DNA"/>
</dbReference>
<evidence type="ECO:0000256" key="4">
    <source>
        <dbReference type="ARBA" id="ARBA00022989"/>
    </source>
</evidence>
<reference evidence="8" key="1">
    <citation type="journal article" date="2023" name="Front. Microbiol.">
        <title>Ralstonia chuxiongensis sp. nov., Ralstonia mojiangensis sp. nov., and Ralstonia soli sp. nov., isolated from tobacco fields, are three novel species in the family Burkholderiaceae.</title>
        <authorList>
            <person name="Lu C.H."/>
            <person name="Zhang Y.Y."/>
            <person name="Jiang N."/>
            <person name="Chen W."/>
            <person name="Shao X."/>
            <person name="Zhao Z.M."/>
            <person name="Lu W.L."/>
            <person name="Hu X."/>
            <person name="Xi Y.X."/>
            <person name="Zou S.Y."/>
            <person name="Wei Q.J."/>
            <person name="Lin Z.L."/>
            <person name="Gong L."/>
            <person name="Gai X.T."/>
            <person name="Zhang L.Q."/>
            <person name="Li J.Y."/>
            <person name="Jin Y."/>
            <person name="Xia Z.Y."/>
        </authorList>
    </citation>
    <scope>NUCLEOTIDE SEQUENCE [LARGE SCALE GENOMIC DNA]</scope>
    <source>
        <strain evidence="8">21YRMH01-3</strain>
    </source>
</reference>
<evidence type="ECO:0000256" key="5">
    <source>
        <dbReference type="ARBA" id="ARBA00023136"/>
    </source>
</evidence>
<keyword evidence="2" id="KW-1003">Cell membrane</keyword>
<feature type="transmembrane region" description="Helical" evidence="6">
    <location>
        <begin position="74"/>
        <end position="91"/>
    </location>
</feature>
<dbReference type="AlphaFoldDB" id="A0AA41WS92"/>
<evidence type="ECO:0000256" key="6">
    <source>
        <dbReference type="SAM" id="Phobius"/>
    </source>
</evidence>
<dbReference type="PANTHER" id="PTHR30086:SF20">
    <property type="entry name" value="ARGININE EXPORTER PROTEIN ARGO-RELATED"/>
    <property type="match status" value="1"/>
</dbReference>
<comment type="caution">
    <text evidence="7">The sequence shown here is derived from an EMBL/GenBank/DDBJ whole genome shotgun (WGS) entry which is preliminary data.</text>
</comment>
<dbReference type="GO" id="GO:0033228">
    <property type="term" value="P:cysteine export across plasma membrane"/>
    <property type="evidence" value="ECO:0007669"/>
    <property type="project" value="TreeGrafter"/>
</dbReference>
<evidence type="ECO:0000313" key="8">
    <source>
        <dbReference type="Proteomes" id="UP001162793"/>
    </source>
</evidence>
<proteinExistence type="predicted"/>
<name>A0AA41WS92_9RALS</name>
<dbReference type="GO" id="GO:0015171">
    <property type="term" value="F:amino acid transmembrane transporter activity"/>
    <property type="evidence" value="ECO:0007669"/>
    <property type="project" value="TreeGrafter"/>
</dbReference>
<gene>
    <name evidence="7" type="ORF">NKG59_05665</name>
</gene>
<accession>A0AA41WS92</accession>